<gene>
    <name evidence="3" type="ORF">R4Z09_22145</name>
</gene>
<evidence type="ECO:0000256" key="2">
    <source>
        <dbReference type="RuleBase" id="RU003707"/>
    </source>
</evidence>
<dbReference type="CDD" id="cd06558">
    <property type="entry name" value="crotonase-like"/>
    <property type="match status" value="1"/>
</dbReference>
<evidence type="ECO:0000313" key="4">
    <source>
        <dbReference type="Proteomes" id="UP001357223"/>
    </source>
</evidence>
<dbReference type="PANTHER" id="PTHR11941">
    <property type="entry name" value="ENOYL-COA HYDRATASE-RELATED"/>
    <property type="match status" value="1"/>
</dbReference>
<dbReference type="PROSITE" id="PS00166">
    <property type="entry name" value="ENOYL_COA_HYDRATASE"/>
    <property type="match status" value="1"/>
</dbReference>
<dbReference type="SUPFAM" id="SSF52096">
    <property type="entry name" value="ClpP/crotonase"/>
    <property type="match status" value="1"/>
</dbReference>
<accession>A0ABZ2C960</accession>
<dbReference type="Gene3D" id="3.90.226.10">
    <property type="entry name" value="2-enoyl-CoA Hydratase, Chain A, domain 1"/>
    <property type="match status" value="1"/>
</dbReference>
<evidence type="ECO:0000256" key="1">
    <source>
        <dbReference type="ARBA" id="ARBA00005254"/>
    </source>
</evidence>
<dbReference type="RefSeq" id="WP_338448894.1">
    <property type="nucleotide sequence ID" value="NZ_CP137640.1"/>
</dbReference>
<dbReference type="InterPro" id="IPR029045">
    <property type="entry name" value="ClpP/crotonase-like_dom_sf"/>
</dbReference>
<organism evidence="3 4">
    <name type="scientific">Niallia oryzisoli</name>
    <dbReference type="NCBI Taxonomy" id="1737571"/>
    <lineage>
        <taxon>Bacteria</taxon>
        <taxon>Bacillati</taxon>
        <taxon>Bacillota</taxon>
        <taxon>Bacilli</taxon>
        <taxon>Bacillales</taxon>
        <taxon>Bacillaceae</taxon>
        <taxon>Niallia</taxon>
    </lineage>
</organism>
<dbReference type="InterPro" id="IPR018376">
    <property type="entry name" value="Enoyl-CoA_hyd/isom_CS"/>
</dbReference>
<dbReference type="Proteomes" id="UP001357223">
    <property type="component" value="Chromosome"/>
</dbReference>
<name>A0ABZ2C960_9BACI</name>
<dbReference type="PANTHER" id="PTHR11941:SF54">
    <property type="entry name" value="ENOYL-COA HYDRATASE, MITOCHONDRIAL"/>
    <property type="match status" value="1"/>
</dbReference>
<keyword evidence="4" id="KW-1185">Reference proteome</keyword>
<reference evidence="3 4" key="1">
    <citation type="submission" date="2023-10" db="EMBL/GenBank/DDBJ databases">
        <title>Niallia locisalis sp.nov. isolated from a salt pond sample.</title>
        <authorList>
            <person name="Li X.-J."/>
            <person name="Dong L."/>
        </authorList>
    </citation>
    <scope>NUCLEOTIDE SEQUENCE [LARGE SCALE GENOMIC DNA]</scope>
    <source>
        <strain evidence="3 4">DSM 29761</strain>
    </source>
</reference>
<protein>
    <submittedName>
        <fullName evidence="3">Enoyl-CoA hydratase/isomerase family protein</fullName>
    </submittedName>
</protein>
<dbReference type="EMBL" id="CP137640">
    <property type="protein sequence ID" value="WVX79963.1"/>
    <property type="molecule type" value="Genomic_DNA"/>
</dbReference>
<proteinExistence type="inferred from homology"/>
<dbReference type="InterPro" id="IPR001753">
    <property type="entry name" value="Enoyl-CoA_hydra/iso"/>
</dbReference>
<sequence length="246" mass="27561">MKTIKLVITEKIASKRKVAHLSFTNENNLNAINYELYEELKKSLEVIREREDVGILIISSEVAKAFSSGVDVKFINTLTNAEASLFFTNLSILFNQLTQFPIPTIAVVNGYTFGAGADLALSCDLRIAMASTVFRFPGPQFGLVLGTQRLIHEVGSSTARMLTLLNKKVDAQTAEKYGLVHEVCKDSHDAHAMSLEWIETLQNVPLNTVQTIKGLGYDQKNFSYELTKKSVLHGDFQKRFNHYIKK</sequence>
<dbReference type="Pfam" id="PF00378">
    <property type="entry name" value="ECH_1"/>
    <property type="match status" value="1"/>
</dbReference>
<evidence type="ECO:0000313" key="3">
    <source>
        <dbReference type="EMBL" id="WVX79963.1"/>
    </source>
</evidence>
<comment type="similarity">
    <text evidence="1 2">Belongs to the enoyl-CoA hydratase/isomerase family.</text>
</comment>